<dbReference type="Proteomes" id="UP000215127">
    <property type="component" value="Chromosome 4"/>
</dbReference>
<feature type="region of interest" description="Disordered" evidence="1">
    <location>
        <begin position="264"/>
        <end position="328"/>
    </location>
</feature>
<feature type="region of interest" description="Disordered" evidence="1">
    <location>
        <begin position="122"/>
        <end position="168"/>
    </location>
</feature>
<feature type="region of interest" description="Disordered" evidence="1">
    <location>
        <begin position="398"/>
        <end position="525"/>
    </location>
</feature>
<evidence type="ECO:0000313" key="3">
    <source>
        <dbReference type="Proteomes" id="UP000215127"/>
    </source>
</evidence>
<feature type="compositionally biased region" description="Low complexity" evidence="1">
    <location>
        <begin position="276"/>
        <end position="290"/>
    </location>
</feature>
<evidence type="ECO:0000313" key="2">
    <source>
        <dbReference type="EMBL" id="SMQ50142.1"/>
    </source>
</evidence>
<feature type="compositionally biased region" description="Low complexity" evidence="1">
    <location>
        <begin position="39"/>
        <end position="87"/>
    </location>
</feature>
<keyword evidence="3" id="KW-1185">Reference proteome</keyword>
<feature type="compositionally biased region" description="Low complexity" evidence="1">
    <location>
        <begin position="1"/>
        <end position="13"/>
    </location>
</feature>
<evidence type="ECO:0000256" key="1">
    <source>
        <dbReference type="SAM" id="MobiDB-lite"/>
    </source>
</evidence>
<feature type="region of interest" description="Disordered" evidence="1">
    <location>
        <begin position="1"/>
        <end position="93"/>
    </location>
</feature>
<organism evidence="2 3">
    <name type="scientific">Zymoseptoria tritici (strain ST99CH_3D7)</name>
    <dbReference type="NCBI Taxonomy" id="1276538"/>
    <lineage>
        <taxon>Eukaryota</taxon>
        <taxon>Fungi</taxon>
        <taxon>Dikarya</taxon>
        <taxon>Ascomycota</taxon>
        <taxon>Pezizomycotina</taxon>
        <taxon>Dothideomycetes</taxon>
        <taxon>Dothideomycetidae</taxon>
        <taxon>Mycosphaerellales</taxon>
        <taxon>Mycosphaerellaceae</taxon>
        <taxon>Zymoseptoria</taxon>
    </lineage>
</organism>
<sequence length="729" mass="79424">MAAAKKQSPAKAAAAKKAKATSSPEPGPSTRSSPRKKAASPAKKASSPAKKAVSPTKKTASPARKAASPAKKAASPAKRAASPVKKATATKVPMVEYTEARLVDGYCGTNGGRFLIRSVTPAETKSAPSKVTKTTKAKAKSTTSPNKDVLKKRGLLDEDDDNDDSTQTTEEVLAMIDGRKRTKWDKIMVDLLKRWEDRKSSKLVEVEEVHAPFEEEARLSQLGQPLNCHAKIYWRFHHELRPIFPMQYEFDEIVAGLPHQSIEQADVKRKSPSKGAAIKRSPSKSPAKSPTRAHHEPITMTRPMRRSSSKSPVKETAPRSPSKGIKTAEGLAGMLDEYEELTKDGSSGSLLMKATEQQAYEATLENLDTPEPPTGLPITEQQWRLAWFHGVRRAGQVVHDSDSADDDAGPSTGRSKVRSSLTATRPSKTQLKDLQRQYKAQPPSKLFGPTNKKPIAKGNFESPGRRLHGQYNPVPVPPPYRMPKKHANEFKSPTSAEKTMATARSPTASPGKQQTPSRSTAATTVKPVPTLQPVRTSTLPNPPLVDGRGPVISVNNPPYLPGTDKPNPFFEYMPAPEVWHRRMPNFFSFGETPYMEQVMSDQINEDLARNHDEPRPSVPDATPVSAGFIDRFKSGVTTAASAVLGRSASASAAPESPAKEKSHKKAPAALRPTMWALPYVSDEEVWKLVEKDSHGPRAGETDEEMEEVPSPRKRKAAAAHAGRAKRSRG</sequence>
<protein>
    <submittedName>
        <fullName evidence="2">Uncharacterized protein</fullName>
    </submittedName>
</protein>
<name>A0A1X7RRT0_ZYMT9</name>
<proteinExistence type="predicted"/>
<dbReference type="EMBL" id="LT853695">
    <property type="protein sequence ID" value="SMQ50142.1"/>
    <property type="molecule type" value="Genomic_DNA"/>
</dbReference>
<dbReference type="AlphaFoldDB" id="A0A1X7RRT0"/>
<dbReference type="STRING" id="1276538.A0A1X7RRT0"/>
<feature type="compositionally biased region" description="Basic and acidic residues" evidence="1">
    <location>
        <begin position="690"/>
        <end position="700"/>
    </location>
</feature>
<feature type="compositionally biased region" description="Polar residues" evidence="1">
    <location>
        <begin position="491"/>
        <end position="523"/>
    </location>
</feature>
<feature type="compositionally biased region" description="Basic residues" evidence="1">
    <location>
        <begin position="711"/>
        <end position="729"/>
    </location>
</feature>
<accession>A0A1X7RRT0</accession>
<reference evidence="2 3" key="1">
    <citation type="submission" date="2016-06" db="EMBL/GenBank/DDBJ databases">
        <authorList>
            <person name="Kjaerup R.B."/>
            <person name="Dalgaard T.S."/>
            <person name="Juul-Madsen H.R."/>
        </authorList>
    </citation>
    <scope>NUCLEOTIDE SEQUENCE [LARGE SCALE GENOMIC DNA]</scope>
</reference>
<feature type="compositionally biased region" description="Polar residues" evidence="1">
    <location>
        <begin position="412"/>
        <end position="429"/>
    </location>
</feature>
<feature type="region of interest" description="Disordered" evidence="1">
    <location>
        <begin position="690"/>
        <end position="729"/>
    </location>
</feature>
<gene>
    <name evidence="2" type="ORF">ZT3D7_G5295</name>
</gene>
<feature type="region of interest" description="Disordered" evidence="1">
    <location>
        <begin position="648"/>
        <end position="672"/>
    </location>
</feature>